<keyword evidence="5" id="KW-0645">Protease</keyword>
<dbReference type="GO" id="GO:0008233">
    <property type="term" value="F:peptidase activity"/>
    <property type="evidence" value="ECO:0007669"/>
    <property type="project" value="UniProtKB-KW"/>
</dbReference>
<evidence type="ECO:0000313" key="5">
    <source>
        <dbReference type="EMBL" id="GLC53191.1"/>
    </source>
</evidence>
<dbReference type="PROSITE" id="PS50097">
    <property type="entry name" value="BTB"/>
    <property type="match status" value="1"/>
</dbReference>
<evidence type="ECO:0000256" key="1">
    <source>
        <dbReference type="ARBA" id="ARBA00004906"/>
    </source>
</evidence>
<reference evidence="5 6" key="1">
    <citation type="journal article" date="2023" name="Commun. Biol.">
        <title>Reorganization of the ancestral sex-determining regions during the evolution of trioecy in Pleodorina starrii.</title>
        <authorList>
            <person name="Takahashi K."/>
            <person name="Suzuki S."/>
            <person name="Kawai-Toyooka H."/>
            <person name="Yamamoto K."/>
            <person name="Hamaji T."/>
            <person name="Ootsuki R."/>
            <person name="Yamaguchi H."/>
            <person name="Kawachi M."/>
            <person name="Higashiyama T."/>
            <person name="Nozaki H."/>
        </authorList>
    </citation>
    <scope>NUCLEOTIDE SEQUENCE [LARGE SCALE GENOMIC DNA]</scope>
    <source>
        <strain evidence="5 6">NIES-4479</strain>
    </source>
</reference>
<dbReference type="InterPro" id="IPR044515">
    <property type="entry name" value="ABTB1"/>
</dbReference>
<gene>
    <name evidence="5" type="primary">PLEST008786</name>
    <name evidence="5" type="ORF">PLESTB_000718100</name>
</gene>
<name>A0A9W6F2G8_9CHLO</name>
<keyword evidence="6" id="KW-1185">Reference proteome</keyword>
<organism evidence="5 6">
    <name type="scientific">Pleodorina starrii</name>
    <dbReference type="NCBI Taxonomy" id="330485"/>
    <lineage>
        <taxon>Eukaryota</taxon>
        <taxon>Viridiplantae</taxon>
        <taxon>Chlorophyta</taxon>
        <taxon>core chlorophytes</taxon>
        <taxon>Chlorophyceae</taxon>
        <taxon>CS clade</taxon>
        <taxon>Chlamydomonadales</taxon>
        <taxon>Volvocaceae</taxon>
        <taxon>Pleodorina</taxon>
    </lineage>
</organism>
<sequence length="206" mass="22239">MDISSSKQRLGADFLALLDNPGPTSDLTLIAAGGRSFPVHRVILAARCEFFKTMFVSDVGDAAFARELPLPDADPDALALLLRYIYGGVLDECERDLLKPAVELADFLRLVDACGELQRRLLGTATQDTIAEDMLWAEGHGDHITLLALVFKCVHDFAAKGADAIADVLSERSPKLLARLYKQLAAKVAAQEAAKESAKGSVNGEW</sequence>
<dbReference type="GO" id="GO:0006508">
    <property type="term" value="P:proteolysis"/>
    <property type="evidence" value="ECO:0007669"/>
    <property type="project" value="UniProtKB-KW"/>
</dbReference>
<feature type="domain" description="BTB" evidence="4">
    <location>
        <begin position="25"/>
        <end position="94"/>
    </location>
</feature>
<dbReference type="CDD" id="cd18186">
    <property type="entry name" value="BTB_POZ_ZBTB_KLHL-like"/>
    <property type="match status" value="1"/>
</dbReference>
<evidence type="ECO:0000256" key="2">
    <source>
        <dbReference type="ARBA" id="ARBA00022737"/>
    </source>
</evidence>
<dbReference type="GO" id="GO:0005737">
    <property type="term" value="C:cytoplasm"/>
    <property type="evidence" value="ECO:0007669"/>
    <property type="project" value="TreeGrafter"/>
</dbReference>
<dbReference type="SUPFAM" id="SSF54695">
    <property type="entry name" value="POZ domain"/>
    <property type="match status" value="1"/>
</dbReference>
<dbReference type="Pfam" id="PF00651">
    <property type="entry name" value="BTB"/>
    <property type="match status" value="1"/>
</dbReference>
<evidence type="ECO:0000313" key="6">
    <source>
        <dbReference type="Proteomes" id="UP001165080"/>
    </source>
</evidence>
<proteinExistence type="predicted"/>
<evidence type="ECO:0000256" key="3">
    <source>
        <dbReference type="ARBA" id="ARBA00023043"/>
    </source>
</evidence>
<comment type="pathway">
    <text evidence="1">Protein modification; protein ubiquitination.</text>
</comment>
<keyword evidence="3" id="KW-0040">ANK repeat</keyword>
<keyword evidence="2" id="KW-0677">Repeat</keyword>
<dbReference type="Gene3D" id="3.30.710.10">
    <property type="entry name" value="Potassium Channel Kv1.1, Chain A"/>
    <property type="match status" value="1"/>
</dbReference>
<accession>A0A9W6F2G8</accession>
<dbReference type="EMBL" id="BRXU01000007">
    <property type="protein sequence ID" value="GLC53191.1"/>
    <property type="molecule type" value="Genomic_DNA"/>
</dbReference>
<dbReference type="SMART" id="SM00225">
    <property type="entry name" value="BTB"/>
    <property type="match status" value="1"/>
</dbReference>
<evidence type="ECO:0000259" key="4">
    <source>
        <dbReference type="PROSITE" id="PS50097"/>
    </source>
</evidence>
<dbReference type="AlphaFoldDB" id="A0A9W6F2G8"/>
<protein>
    <submittedName>
        <fullName evidence="5">Ubiquitin-specific protease ubp15</fullName>
    </submittedName>
</protein>
<dbReference type="PANTHER" id="PTHR46231:SF1">
    <property type="entry name" value="ANKYRIN REPEAT AND BTB_POZ DOMAIN-CONTAINING PROTEIN 1"/>
    <property type="match status" value="1"/>
</dbReference>
<dbReference type="InterPro" id="IPR011333">
    <property type="entry name" value="SKP1/BTB/POZ_sf"/>
</dbReference>
<dbReference type="GO" id="GO:0000151">
    <property type="term" value="C:ubiquitin ligase complex"/>
    <property type="evidence" value="ECO:0007669"/>
    <property type="project" value="TreeGrafter"/>
</dbReference>
<dbReference type="InterPro" id="IPR000210">
    <property type="entry name" value="BTB/POZ_dom"/>
</dbReference>
<dbReference type="Proteomes" id="UP001165080">
    <property type="component" value="Unassembled WGS sequence"/>
</dbReference>
<comment type="caution">
    <text evidence="5">The sequence shown here is derived from an EMBL/GenBank/DDBJ whole genome shotgun (WGS) entry which is preliminary data.</text>
</comment>
<dbReference type="PANTHER" id="PTHR46231">
    <property type="entry name" value="ANKYRIN REPEAT AND BTB/POZ DOMAIN-CONTAINING PROTEIN 1"/>
    <property type="match status" value="1"/>
</dbReference>
<keyword evidence="5" id="KW-0378">Hydrolase</keyword>